<dbReference type="GO" id="GO:0005886">
    <property type="term" value="C:plasma membrane"/>
    <property type="evidence" value="ECO:0007669"/>
    <property type="project" value="TreeGrafter"/>
</dbReference>
<feature type="transmembrane region" description="Helical" evidence="1">
    <location>
        <begin position="213"/>
        <end position="233"/>
    </location>
</feature>
<evidence type="ECO:0000313" key="2">
    <source>
        <dbReference type="EMBL" id="GAV22685.1"/>
    </source>
</evidence>
<dbReference type="PANTHER" id="PTHR38095:SF2">
    <property type="entry name" value="ANAEROBIC DIMETHYL SULFOXIDE REDUCTASE CHAIN C"/>
    <property type="match status" value="1"/>
</dbReference>
<dbReference type="PANTHER" id="PTHR38095">
    <property type="entry name" value="ANAEROBIC DIMETHYL SULFOXIDE REDUCTASE CHAIN YNFH"/>
    <property type="match status" value="1"/>
</dbReference>
<dbReference type="GO" id="GO:0009389">
    <property type="term" value="F:dimethyl sulfoxide reductase activity"/>
    <property type="evidence" value="ECO:0007669"/>
    <property type="project" value="TreeGrafter"/>
</dbReference>
<keyword evidence="1" id="KW-0812">Transmembrane</keyword>
<protein>
    <recommendedName>
        <fullName evidence="4">DMSO reductase</fullName>
    </recommendedName>
</protein>
<dbReference type="GO" id="GO:0009390">
    <property type="term" value="C:dimethyl sulfoxide reductase complex"/>
    <property type="evidence" value="ECO:0007669"/>
    <property type="project" value="TreeGrafter"/>
</dbReference>
<gene>
    <name evidence="2" type="ORF">cpu_11950</name>
</gene>
<accession>A0A1L8CUQ5</accession>
<proteinExistence type="predicted"/>
<dbReference type="GO" id="GO:0019645">
    <property type="term" value="P:anaerobic electron transport chain"/>
    <property type="evidence" value="ECO:0007669"/>
    <property type="project" value="InterPro"/>
</dbReference>
<dbReference type="RefSeq" id="WP_075859161.1">
    <property type="nucleotide sequence ID" value="NZ_BDJK01000018.1"/>
</dbReference>
<feature type="transmembrane region" description="Helical" evidence="1">
    <location>
        <begin position="245"/>
        <end position="268"/>
    </location>
</feature>
<feature type="transmembrane region" description="Helical" evidence="1">
    <location>
        <begin position="39"/>
        <end position="61"/>
    </location>
</feature>
<feature type="transmembrane region" description="Helical" evidence="1">
    <location>
        <begin position="81"/>
        <end position="98"/>
    </location>
</feature>
<evidence type="ECO:0000256" key="1">
    <source>
        <dbReference type="SAM" id="Phobius"/>
    </source>
</evidence>
<feature type="transmembrane region" description="Helical" evidence="1">
    <location>
        <begin position="142"/>
        <end position="163"/>
    </location>
</feature>
<keyword evidence="1" id="KW-1133">Transmembrane helix</keyword>
<dbReference type="OrthoDB" id="2083322at2"/>
<organism evidence="2 3">
    <name type="scientific">Carboxydothermus pertinax</name>
    <dbReference type="NCBI Taxonomy" id="870242"/>
    <lineage>
        <taxon>Bacteria</taxon>
        <taxon>Bacillati</taxon>
        <taxon>Bacillota</taxon>
        <taxon>Clostridia</taxon>
        <taxon>Thermoanaerobacterales</taxon>
        <taxon>Thermoanaerobacteraceae</taxon>
        <taxon>Carboxydothermus</taxon>
    </lineage>
</organism>
<dbReference type="Proteomes" id="UP000187485">
    <property type="component" value="Unassembled WGS sequence"/>
</dbReference>
<name>A0A1L8CUQ5_9THEO</name>
<dbReference type="AlphaFoldDB" id="A0A1L8CUQ5"/>
<feature type="transmembrane region" description="Helical" evidence="1">
    <location>
        <begin position="6"/>
        <end position="27"/>
    </location>
</feature>
<reference evidence="3" key="1">
    <citation type="submission" date="2016-12" db="EMBL/GenBank/DDBJ databases">
        <title>Draft Genome Sequences od Carboxydothermus pertinax and islandicus, Hydrogenogenic Carboxydotrophic Bacteria.</title>
        <authorList>
            <person name="Fukuyama Y."/>
            <person name="Ohmae K."/>
            <person name="Yoneda Y."/>
            <person name="Yoshida T."/>
            <person name="Sako Y."/>
        </authorList>
    </citation>
    <scope>NUCLEOTIDE SEQUENCE [LARGE SCALE GENOMIC DNA]</scope>
    <source>
        <strain evidence="3">Ug1</strain>
    </source>
</reference>
<dbReference type="Pfam" id="PF04976">
    <property type="entry name" value="DmsC"/>
    <property type="match status" value="1"/>
</dbReference>
<sequence>MEYPLVFFTVLSQLAAGALVTLWLLDAFSEKIEIASGRLAAKTIVGVTALSLLVSLFHLGHPFNAYRALTNIGSSWLSREVVLFSLFLLASVVYCLLWKDSEKSLRKITGGITALIAVLAVVSSAMIYVLPARPAWNNVSPIVFFLLTAALLGPLYIGTLFQFRGEDNPIPLNFTGMVLALSLVVFMVYVSVLLSGQGAGYQNGLNIIQSGAFWFRTVLGWLIPLALVSLLVVKKGFSEKNMVAYLFLLTLVGEIIGRELFYSSVVALKVGMF</sequence>
<dbReference type="STRING" id="870242.cpu_11950"/>
<comment type="caution">
    <text evidence="2">The sequence shown here is derived from an EMBL/GenBank/DDBJ whole genome shotgun (WGS) entry which is preliminary data.</text>
</comment>
<keyword evidence="1" id="KW-0472">Membrane</keyword>
<feature type="transmembrane region" description="Helical" evidence="1">
    <location>
        <begin position="170"/>
        <end position="193"/>
    </location>
</feature>
<feature type="transmembrane region" description="Helical" evidence="1">
    <location>
        <begin position="110"/>
        <end position="130"/>
    </location>
</feature>
<keyword evidence="3" id="KW-1185">Reference proteome</keyword>
<dbReference type="InterPro" id="IPR007059">
    <property type="entry name" value="DmsC"/>
</dbReference>
<evidence type="ECO:0000313" key="3">
    <source>
        <dbReference type="Proteomes" id="UP000187485"/>
    </source>
</evidence>
<dbReference type="EMBL" id="BDJK01000018">
    <property type="protein sequence ID" value="GAV22685.1"/>
    <property type="molecule type" value="Genomic_DNA"/>
</dbReference>
<evidence type="ECO:0008006" key="4">
    <source>
        <dbReference type="Google" id="ProtNLM"/>
    </source>
</evidence>